<dbReference type="GO" id="GO:0032456">
    <property type="term" value="P:endocytic recycling"/>
    <property type="evidence" value="ECO:0007669"/>
    <property type="project" value="TreeGrafter"/>
</dbReference>
<dbReference type="GO" id="GO:0006897">
    <property type="term" value="P:endocytosis"/>
    <property type="evidence" value="ECO:0007669"/>
    <property type="project" value="TreeGrafter"/>
</dbReference>
<proteinExistence type="predicted"/>
<dbReference type="GO" id="GO:0005829">
    <property type="term" value="C:cytosol"/>
    <property type="evidence" value="ECO:0007669"/>
    <property type="project" value="TreeGrafter"/>
</dbReference>
<dbReference type="PANTHER" id="PTHR13196:SF14">
    <property type="entry name" value="UDENN DOMAIN-CONTAINING PROTEIN"/>
    <property type="match status" value="1"/>
</dbReference>
<name>A0A1I8B4U6_MELHA</name>
<dbReference type="Pfam" id="PF02141">
    <property type="entry name" value="DENN"/>
    <property type="match status" value="1"/>
</dbReference>
<reference evidence="3" key="1">
    <citation type="submission" date="2016-11" db="UniProtKB">
        <authorList>
            <consortium name="WormBaseParasite"/>
        </authorList>
    </citation>
    <scope>IDENTIFICATION</scope>
</reference>
<dbReference type="InterPro" id="IPR040032">
    <property type="entry name" value="DENND1A/B/C"/>
</dbReference>
<dbReference type="GO" id="GO:0005085">
    <property type="term" value="F:guanyl-nucleotide exchange factor activity"/>
    <property type="evidence" value="ECO:0007669"/>
    <property type="project" value="InterPro"/>
</dbReference>
<evidence type="ECO:0000313" key="3">
    <source>
        <dbReference type="WBParaSite" id="MhA1_Contig134.frz3.gene39"/>
    </source>
</evidence>
<dbReference type="SMART" id="SM00799">
    <property type="entry name" value="DENN"/>
    <property type="match status" value="1"/>
</dbReference>
<keyword evidence="2" id="KW-1185">Reference proteome</keyword>
<dbReference type="InterPro" id="IPR043153">
    <property type="entry name" value="DENN_C"/>
</dbReference>
<dbReference type="OMA" id="EVECNAY"/>
<dbReference type="PANTHER" id="PTHR13196">
    <property type="entry name" value="DENN DOMAIN-CONTAINING"/>
    <property type="match status" value="1"/>
</dbReference>
<dbReference type="AlphaFoldDB" id="A0A1I8B4U6"/>
<sequence length="308" mass="35080">MDIPSPGSTFSLTACSSIGRFSDVVPNPSNLPTLQEDKSLLEFFNAVNERQMVQLYSSLLKERRIVFISSKLSQLSSCVFGLSKLLNPFEWAPMPYLIGVPKQIFLKINKNELGDIVLTDLDEKMLSSPYQDKLPQEAYNFLWNRLKMSNDLFQADSFAKTFLQANAILFGNYNSGFTQDSEGIYTWNREIFLERERPSIRPYLETLIGKDGVQYFERFVQERLEALKNGIAVNDWFEKEVQSLDVRGLSKGIWSKPPELLQQTVSSIKENASDVIVALKDQFQSMKACREELIIFGRGKGLGEALLK</sequence>
<protein>
    <submittedName>
        <fullName evidence="3">UDENN domain-containing protein</fullName>
    </submittedName>
</protein>
<evidence type="ECO:0000313" key="2">
    <source>
        <dbReference type="Proteomes" id="UP000095281"/>
    </source>
</evidence>
<evidence type="ECO:0000259" key="1">
    <source>
        <dbReference type="PROSITE" id="PS50211"/>
    </source>
</evidence>
<dbReference type="InterPro" id="IPR001194">
    <property type="entry name" value="cDENN_dom"/>
</dbReference>
<feature type="domain" description="UDENN" evidence="1">
    <location>
        <begin position="1"/>
        <end position="230"/>
    </location>
</feature>
<dbReference type="Gene3D" id="3.40.50.11500">
    <property type="match status" value="2"/>
</dbReference>
<dbReference type="WBParaSite" id="MhA1_Contig134.frz3.gene39">
    <property type="protein sequence ID" value="MhA1_Contig134.frz3.gene39"/>
    <property type="gene ID" value="MhA1_Contig134.frz3.gene39"/>
</dbReference>
<dbReference type="GO" id="GO:1901981">
    <property type="term" value="F:phosphatidylinositol phosphate binding"/>
    <property type="evidence" value="ECO:0007669"/>
    <property type="project" value="TreeGrafter"/>
</dbReference>
<dbReference type="PROSITE" id="PS50211">
    <property type="entry name" value="DENN"/>
    <property type="match status" value="1"/>
</dbReference>
<dbReference type="InterPro" id="IPR037516">
    <property type="entry name" value="Tripartite_DENN"/>
</dbReference>
<dbReference type="Proteomes" id="UP000095281">
    <property type="component" value="Unplaced"/>
</dbReference>
<accession>A0A1I8B4U6</accession>
<organism evidence="2 3">
    <name type="scientific">Meloidogyne hapla</name>
    <name type="common">Root-knot nematode worm</name>
    <dbReference type="NCBI Taxonomy" id="6305"/>
    <lineage>
        <taxon>Eukaryota</taxon>
        <taxon>Metazoa</taxon>
        <taxon>Ecdysozoa</taxon>
        <taxon>Nematoda</taxon>
        <taxon>Chromadorea</taxon>
        <taxon>Rhabditida</taxon>
        <taxon>Tylenchina</taxon>
        <taxon>Tylenchomorpha</taxon>
        <taxon>Tylenchoidea</taxon>
        <taxon>Meloidogynidae</taxon>
        <taxon>Meloidogyninae</taxon>
        <taxon>Meloidogyne</taxon>
    </lineage>
</organism>